<comment type="caution">
    <text evidence="2">The sequence shown here is derived from an EMBL/GenBank/DDBJ whole genome shotgun (WGS) entry which is preliminary data.</text>
</comment>
<dbReference type="AlphaFoldDB" id="A0ABD1YNU9"/>
<protein>
    <submittedName>
        <fullName evidence="2">Uncharacterized protein</fullName>
    </submittedName>
</protein>
<keyword evidence="3" id="KW-1185">Reference proteome</keyword>
<evidence type="ECO:0000313" key="2">
    <source>
        <dbReference type="EMBL" id="KAL2632435.1"/>
    </source>
</evidence>
<organism evidence="2 3">
    <name type="scientific">Riccia fluitans</name>
    <dbReference type="NCBI Taxonomy" id="41844"/>
    <lineage>
        <taxon>Eukaryota</taxon>
        <taxon>Viridiplantae</taxon>
        <taxon>Streptophyta</taxon>
        <taxon>Embryophyta</taxon>
        <taxon>Marchantiophyta</taxon>
        <taxon>Marchantiopsida</taxon>
        <taxon>Marchantiidae</taxon>
        <taxon>Marchantiales</taxon>
        <taxon>Ricciaceae</taxon>
        <taxon>Riccia</taxon>
    </lineage>
</organism>
<gene>
    <name evidence="2" type="ORF">R1flu_017121</name>
</gene>
<dbReference type="EMBL" id="JBHFFA010000004">
    <property type="protein sequence ID" value="KAL2632435.1"/>
    <property type="molecule type" value="Genomic_DNA"/>
</dbReference>
<sequence>MITTYSELPFLSNVQHLQEISKALWLTPISLKIMTPSQQTKTLPLLKFCRDPLGHPIHHATHEMKTSTHRTATETGIWQKKGVKAKIIEQILDTESAFEDEVMDFAELKIIDEDNIVGHLQMTKNKSWERLSALFLPRWTLILRPTCESNQQGKEKKKCRSGSARGEKEQQTQMKIHSNSTLCLERKDYKGF</sequence>
<dbReference type="Proteomes" id="UP001605036">
    <property type="component" value="Unassembled WGS sequence"/>
</dbReference>
<feature type="region of interest" description="Disordered" evidence="1">
    <location>
        <begin position="152"/>
        <end position="177"/>
    </location>
</feature>
<accession>A0ABD1YNU9</accession>
<proteinExistence type="predicted"/>
<reference evidence="2 3" key="1">
    <citation type="submission" date="2024-09" db="EMBL/GenBank/DDBJ databases">
        <title>Chromosome-scale assembly of Riccia fluitans.</title>
        <authorList>
            <person name="Paukszto L."/>
            <person name="Sawicki J."/>
            <person name="Karawczyk K."/>
            <person name="Piernik-Szablinska J."/>
            <person name="Szczecinska M."/>
            <person name="Mazdziarz M."/>
        </authorList>
    </citation>
    <scope>NUCLEOTIDE SEQUENCE [LARGE SCALE GENOMIC DNA]</scope>
    <source>
        <strain evidence="2">Rf_01</strain>
        <tissue evidence="2">Aerial parts of the thallus</tissue>
    </source>
</reference>
<name>A0ABD1YNU9_9MARC</name>
<evidence type="ECO:0000313" key="3">
    <source>
        <dbReference type="Proteomes" id="UP001605036"/>
    </source>
</evidence>
<evidence type="ECO:0000256" key="1">
    <source>
        <dbReference type="SAM" id="MobiDB-lite"/>
    </source>
</evidence>